<dbReference type="RefSeq" id="WP_102917089.1">
    <property type="nucleotide sequence ID" value="NZ_JACHJF010000032.1"/>
</dbReference>
<dbReference type="SUPFAM" id="SSF50370">
    <property type="entry name" value="Ricin B-like lectins"/>
    <property type="match status" value="1"/>
</dbReference>
<dbReference type="InterPro" id="IPR000772">
    <property type="entry name" value="Ricin_B_lectin"/>
</dbReference>
<evidence type="ECO:0000313" key="4">
    <source>
        <dbReference type="Proteomes" id="UP000528608"/>
    </source>
</evidence>
<dbReference type="OrthoDB" id="4273937at2"/>
<dbReference type="CDD" id="cd00161">
    <property type="entry name" value="beta-trefoil_Ricin-like"/>
    <property type="match status" value="1"/>
</dbReference>
<accession>A0A7W8BJS6</accession>
<dbReference type="Proteomes" id="UP000528608">
    <property type="component" value="Unassembled WGS sequence"/>
</dbReference>
<dbReference type="SMART" id="SM00458">
    <property type="entry name" value="RICIN"/>
    <property type="match status" value="1"/>
</dbReference>
<dbReference type="InterPro" id="IPR035992">
    <property type="entry name" value="Ricin_B-like_lectins"/>
</dbReference>
<reference evidence="3 4" key="1">
    <citation type="submission" date="2020-08" db="EMBL/GenBank/DDBJ databases">
        <title>Genomic Encyclopedia of Type Strains, Phase III (KMG-III): the genomes of soil and plant-associated and newly described type strains.</title>
        <authorList>
            <person name="Whitman W."/>
        </authorList>
    </citation>
    <scope>NUCLEOTIDE SEQUENCE [LARGE SCALE GENOMIC DNA]</scope>
    <source>
        <strain evidence="3 4">CECT 3259</strain>
    </source>
</reference>
<dbReference type="Pfam" id="PF14200">
    <property type="entry name" value="RicinB_lectin_2"/>
    <property type="match status" value="2"/>
</dbReference>
<dbReference type="PROSITE" id="PS50231">
    <property type="entry name" value="RICIN_B_LECTIN"/>
    <property type="match status" value="1"/>
</dbReference>
<sequence>MTRFPRAVLAFSAGAVAIAGGASTARAEAGIPVPDAVESVVELRAVHSGLCLDLANTSLGNGVRAVQGTCNGSGAQRWRAVPVADSSFEVRSVASGKCLEVENSGKQAGAAVQQWECTGGKQMRWQMVLVDHGRKIFQLRPMHTEDRCLDITGGDQKPGAKAQQWYCNQTDAQLWQIQLVQ</sequence>
<protein>
    <recommendedName>
        <fullName evidence="2">Ricin B lectin domain-containing protein</fullName>
    </recommendedName>
</protein>
<dbReference type="AlphaFoldDB" id="A0A7W8BJS6"/>
<organism evidence="3 4">
    <name type="scientific">Streptomyces eurocidicus</name>
    <name type="common">Streptoverticillium eurocidicus</name>
    <dbReference type="NCBI Taxonomy" id="66423"/>
    <lineage>
        <taxon>Bacteria</taxon>
        <taxon>Bacillati</taxon>
        <taxon>Actinomycetota</taxon>
        <taxon>Actinomycetes</taxon>
        <taxon>Kitasatosporales</taxon>
        <taxon>Streptomycetaceae</taxon>
        <taxon>Streptomyces</taxon>
    </lineage>
</organism>
<feature type="domain" description="Ricin B lectin" evidence="2">
    <location>
        <begin position="39"/>
        <end position="178"/>
    </location>
</feature>
<name>A0A7W8BJS6_STREU</name>
<feature type="signal peptide" evidence="1">
    <location>
        <begin position="1"/>
        <end position="27"/>
    </location>
</feature>
<keyword evidence="1" id="KW-0732">Signal</keyword>
<evidence type="ECO:0000313" key="3">
    <source>
        <dbReference type="EMBL" id="MBB5122729.1"/>
    </source>
</evidence>
<evidence type="ECO:0000259" key="2">
    <source>
        <dbReference type="SMART" id="SM00458"/>
    </source>
</evidence>
<proteinExistence type="predicted"/>
<comment type="caution">
    <text evidence="3">The sequence shown here is derived from an EMBL/GenBank/DDBJ whole genome shotgun (WGS) entry which is preliminary data.</text>
</comment>
<feature type="chain" id="PRO_5031501148" description="Ricin B lectin domain-containing protein" evidence="1">
    <location>
        <begin position="28"/>
        <end position="181"/>
    </location>
</feature>
<dbReference type="Gene3D" id="2.80.10.50">
    <property type="match status" value="3"/>
</dbReference>
<gene>
    <name evidence="3" type="ORF">FHS36_006203</name>
</gene>
<dbReference type="EMBL" id="JACHJF010000032">
    <property type="protein sequence ID" value="MBB5122729.1"/>
    <property type="molecule type" value="Genomic_DNA"/>
</dbReference>
<evidence type="ECO:0000256" key="1">
    <source>
        <dbReference type="SAM" id="SignalP"/>
    </source>
</evidence>